<keyword evidence="2" id="KW-1185">Reference proteome</keyword>
<evidence type="ECO:0000313" key="1">
    <source>
        <dbReference type="EMBL" id="GMH28631.1"/>
    </source>
</evidence>
<organism evidence="1 2">
    <name type="scientific">Nepenthes gracilis</name>
    <name type="common">Slender pitcher plant</name>
    <dbReference type="NCBI Taxonomy" id="150966"/>
    <lineage>
        <taxon>Eukaryota</taxon>
        <taxon>Viridiplantae</taxon>
        <taxon>Streptophyta</taxon>
        <taxon>Embryophyta</taxon>
        <taxon>Tracheophyta</taxon>
        <taxon>Spermatophyta</taxon>
        <taxon>Magnoliopsida</taxon>
        <taxon>eudicotyledons</taxon>
        <taxon>Gunneridae</taxon>
        <taxon>Pentapetalae</taxon>
        <taxon>Caryophyllales</taxon>
        <taxon>Nepenthaceae</taxon>
        <taxon>Nepenthes</taxon>
    </lineage>
</organism>
<evidence type="ECO:0000313" key="2">
    <source>
        <dbReference type="Proteomes" id="UP001279734"/>
    </source>
</evidence>
<comment type="caution">
    <text evidence="1">The sequence shown here is derived from an EMBL/GenBank/DDBJ whole genome shotgun (WGS) entry which is preliminary data.</text>
</comment>
<sequence>MRLTGSCLKTVVRSTENGLIESVRATSDFLEAFWAEDYSSVSLPVRMIPIRESDGVFAVFGLTMRCLGIKKRFTRSLLQFWERLCDLVQYSRDVRLSYLEQFWEVLLVCKVLCGSHWSLFLVGQSRVDPFRLTIHQLGLLPSRE</sequence>
<gene>
    <name evidence="1" type="ORF">Nepgr_030474</name>
</gene>
<proteinExistence type="predicted"/>
<accession>A0AAD3TG97</accession>
<dbReference type="EMBL" id="BSYO01000035">
    <property type="protein sequence ID" value="GMH28631.1"/>
    <property type="molecule type" value="Genomic_DNA"/>
</dbReference>
<name>A0AAD3TG97_NEPGR</name>
<protein>
    <submittedName>
        <fullName evidence="1">Uncharacterized protein</fullName>
    </submittedName>
</protein>
<reference evidence="1" key="1">
    <citation type="submission" date="2023-05" db="EMBL/GenBank/DDBJ databases">
        <title>Nepenthes gracilis genome sequencing.</title>
        <authorList>
            <person name="Fukushima K."/>
        </authorList>
    </citation>
    <scope>NUCLEOTIDE SEQUENCE</scope>
    <source>
        <strain evidence="1">SING2019-196</strain>
    </source>
</reference>
<dbReference type="Proteomes" id="UP001279734">
    <property type="component" value="Unassembled WGS sequence"/>
</dbReference>
<dbReference type="AlphaFoldDB" id="A0AAD3TG97"/>